<evidence type="ECO:0000256" key="2">
    <source>
        <dbReference type="ARBA" id="ARBA00005419"/>
    </source>
</evidence>
<dbReference type="PIRSF" id="PIRSF000903">
    <property type="entry name" value="B5n-ttraPtase_sm"/>
    <property type="match status" value="1"/>
</dbReference>
<feature type="domain" description="Calcineurin-like phosphoesterase" evidence="9">
    <location>
        <begin position="5"/>
        <end position="153"/>
    </location>
</feature>
<evidence type="ECO:0000256" key="3">
    <source>
        <dbReference type="ARBA" id="ARBA00012506"/>
    </source>
</evidence>
<dbReference type="SUPFAM" id="SSF56300">
    <property type="entry name" value="Metallo-dependent phosphatases"/>
    <property type="match status" value="1"/>
</dbReference>
<dbReference type="InterPro" id="IPR004843">
    <property type="entry name" value="Calcineurin-like_PHP"/>
</dbReference>
<dbReference type="GO" id="GO:0008803">
    <property type="term" value="F:bis(5'-nucleosyl)-tetraphosphatase (symmetrical) activity"/>
    <property type="evidence" value="ECO:0007669"/>
    <property type="project" value="UniProtKB-EC"/>
</dbReference>
<dbReference type="InterPro" id="IPR004617">
    <property type="entry name" value="ApaH"/>
</dbReference>
<gene>
    <name evidence="10" type="ORF">KZZ10_07085</name>
</gene>
<evidence type="ECO:0000313" key="10">
    <source>
        <dbReference type="EMBL" id="MBZ1350408.1"/>
    </source>
</evidence>
<dbReference type="Gene3D" id="3.60.21.10">
    <property type="match status" value="1"/>
</dbReference>
<evidence type="ECO:0000256" key="6">
    <source>
        <dbReference type="ARBA" id="ARBA00032248"/>
    </source>
</evidence>
<evidence type="ECO:0000256" key="5">
    <source>
        <dbReference type="ARBA" id="ARBA00031248"/>
    </source>
</evidence>
<dbReference type="RefSeq" id="WP_259660784.1">
    <property type="nucleotide sequence ID" value="NZ_JAHXRI010000006.1"/>
</dbReference>
<comment type="similarity">
    <text evidence="2">Belongs to the Ap4A hydrolase family.</text>
</comment>
<comment type="catalytic activity">
    <reaction evidence="8">
        <text>P(1),P(4)-bis(5'-adenosyl) tetraphosphate + H2O = 2 ADP + 2 H(+)</text>
        <dbReference type="Rhea" id="RHEA:24252"/>
        <dbReference type="ChEBI" id="CHEBI:15377"/>
        <dbReference type="ChEBI" id="CHEBI:15378"/>
        <dbReference type="ChEBI" id="CHEBI:58141"/>
        <dbReference type="ChEBI" id="CHEBI:456216"/>
        <dbReference type="EC" id="3.6.1.41"/>
    </reaction>
</comment>
<dbReference type="Proteomes" id="UP000739565">
    <property type="component" value="Unassembled WGS sequence"/>
</dbReference>
<evidence type="ECO:0000256" key="4">
    <source>
        <dbReference type="ARBA" id="ARBA00022801"/>
    </source>
</evidence>
<evidence type="ECO:0000313" key="11">
    <source>
        <dbReference type="Proteomes" id="UP000739565"/>
    </source>
</evidence>
<keyword evidence="11" id="KW-1185">Reference proteome</keyword>
<proteinExistence type="inferred from homology"/>
<keyword evidence="4 10" id="KW-0378">Hydrolase</keyword>
<protein>
    <recommendedName>
        <fullName evidence="3">bis(5'-nucleosyl)-tetraphosphatase (symmetrical)</fullName>
        <ecNumber evidence="3">3.6.1.41</ecNumber>
    </recommendedName>
    <alternativeName>
        <fullName evidence="6">Ap4A hydrolase</fullName>
    </alternativeName>
    <alternativeName>
        <fullName evidence="5">Diadenosine 5',5'''-P1,P4-tetraphosphate pyrophosphohydrolase</fullName>
    </alternativeName>
    <alternativeName>
        <fullName evidence="7">Diadenosine tetraphosphatase</fullName>
    </alternativeName>
</protein>
<sequence length="278" mass="31017">MSVGSIWMIGDVQGCCDSLNHLLEQPKIADDPNARFWFAGDLVNRGPRSLATLRRIMAMGDRALSVLGNHDLHLLAMAAGARRPSKRDTLTEVLEAHDAPEILNWLRQCPLAHFEYGHLLVHAGVLPQWSAEKTLALADEVHAQLRSNDWKQSLLTMYGNEPDNWDDTFRGPERMRAIINALTRIRLCNKEGRMMLSVKTGPEVIQPGLTPWFNMPKRATHDVTVVFGHWSTLGLTLKPDLISLDTGCVWGGQLTAVRLQDQFVVQVACDQSVDPLAD</sequence>
<evidence type="ECO:0000256" key="8">
    <source>
        <dbReference type="ARBA" id="ARBA00049417"/>
    </source>
</evidence>
<evidence type="ECO:0000256" key="1">
    <source>
        <dbReference type="ARBA" id="ARBA00003413"/>
    </source>
</evidence>
<evidence type="ECO:0000259" key="9">
    <source>
        <dbReference type="Pfam" id="PF00149"/>
    </source>
</evidence>
<comment type="function">
    <text evidence="1">Hydrolyzes diadenosine 5',5'''-P1,P4-tetraphosphate to yield ADP.</text>
</comment>
<evidence type="ECO:0000256" key="7">
    <source>
        <dbReference type="ARBA" id="ARBA00033210"/>
    </source>
</evidence>
<dbReference type="EMBL" id="JAHXRI010000006">
    <property type="protein sequence ID" value="MBZ1350408.1"/>
    <property type="molecule type" value="Genomic_DNA"/>
</dbReference>
<dbReference type="InterPro" id="IPR029052">
    <property type="entry name" value="Metallo-depent_PP-like"/>
</dbReference>
<dbReference type="NCBIfam" id="NF001204">
    <property type="entry name" value="PRK00166.1"/>
    <property type="match status" value="1"/>
</dbReference>
<accession>A0A953N9X7</accession>
<reference evidence="10" key="1">
    <citation type="submission" date="2021-07" db="EMBL/GenBank/DDBJ databases">
        <title>New genus and species of the family Alcaligenaceae.</title>
        <authorList>
            <person name="Hahn M.W."/>
        </authorList>
    </citation>
    <scope>NUCLEOTIDE SEQUENCE</scope>
    <source>
        <strain evidence="10">LF4-65</strain>
    </source>
</reference>
<dbReference type="NCBIfam" id="TIGR00668">
    <property type="entry name" value="apaH"/>
    <property type="match status" value="1"/>
</dbReference>
<dbReference type="CDD" id="cd07422">
    <property type="entry name" value="MPP_ApaH"/>
    <property type="match status" value="1"/>
</dbReference>
<organism evidence="10 11">
    <name type="scientific">Zwartia hollandica</name>
    <dbReference type="NCBI Taxonomy" id="324606"/>
    <lineage>
        <taxon>Bacteria</taxon>
        <taxon>Pseudomonadati</taxon>
        <taxon>Pseudomonadota</taxon>
        <taxon>Betaproteobacteria</taxon>
        <taxon>Burkholderiales</taxon>
        <taxon>Alcaligenaceae</taxon>
        <taxon>Zwartia</taxon>
    </lineage>
</organism>
<dbReference type="PANTHER" id="PTHR40942:SF4">
    <property type="entry name" value="CYTOCHROME C5"/>
    <property type="match status" value="1"/>
</dbReference>
<dbReference type="AlphaFoldDB" id="A0A953N9X7"/>
<dbReference type="PANTHER" id="PTHR40942">
    <property type="match status" value="1"/>
</dbReference>
<comment type="caution">
    <text evidence="10">The sequence shown here is derived from an EMBL/GenBank/DDBJ whole genome shotgun (WGS) entry which is preliminary data.</text>
</comment>
<dbReference type="EC" id="3.6.1.41" evidence="3"/>
<dbReference type="Pfam" id="PF00149">
    <property type="entry name" value="Metallophos"/>
    <property type="match status" value="1"/>
</dbReference>
<name>A0A953N9X7_9BURK</name>